<dbReference type="Gene3D" id="1.10.443.10">
    <property type="entry name" value="Intergrase catalytic core"/>
    <property type="match status" value="1"/>
</dbReference>
<proteinExistence type="predicted"/>
<dbReference type="Proteomes" id="UP000325273">
    <property type="component" value="Unassembled WGS sequence"/>
</dbReference>
<accession>A0A5B0GTN4</accession>
<dbReference type="RefSeq" id="WP_149672880.1">
    <property type="nucleotide sequence ID" value="NZ_VTUZ01000020.1"/>
</dbReference>
<keyword evidence="3" id="KW-1185">Reference proteome</keyword>
<gene>
    <name evidence="2" type="ORF">FVF58_27010</name>
</gene>
<dbReference type="InterPro" id="IPR013762">
    <property type="entry name" value="Integrase-like_cat_sf"/>
</dbReference>
<keyword evidence="1" id="KW-0233">DNA recombination</keyword>
<dbReference type="EMBL" id="VTUZ01000020">
    <property type="protein sequence ID" value="KAA1006229.1"/>
    <property type="molecule type" value="Genomic_DNA"/>
</dbReference>
<reference evidence="2 3" key="1">
    <citation type="submission" date="2019-08" db="EMBL/GenBank/DDBJ databases">
        <title>Paraburkholderia sp. DCY113.</title>
        <authorList>
            <person name="Kang J."/>
        </authorList>
    </citation>
    <scope>NUCLEOTIDE SEQUENCE [LARGE SCALE GENOMIC DNA]</scope>
    <source>
        <strain evidence="2 3">DCY113</strain>
    </source>
</reference>
<evidence type="ECO:0000313" key="2">
    <source>
        <dbReference type="EMBL" id="KAA1006229.1"/>
    </source>
</evidence>
<name>A0A5B0GTN4_9BURK</name>
<evidence type="ECO:0000313" key="3">
    <source>
        <dbReference type="Proteomes" id="UP000325273"/>
    </source>
</evidence>
<comment type="caution">
    <text evidence="2">The sequence shown here is derived from an EMBL/GenBank/DDBJ whole genome shotgun (WGS) entry which is preliminary data.</text>
</comment>
<organism evidence="2 3">
    <name type="scientific">Paraburkholderia panacisoli</name>
    <dbReference type="NCBI Taxonomy" id="2603818"/>
    <lineage>
        <taxon>Bacteria</taxon>
        <taxon>Pseudomonadati</taxon>
        <taxon>Pseudomonadota</taxon>
        <taxon>Betaproteobacteria</taxon>
        <taxon>Burkholderiales</taxon>
        <taxon>Burkholderiaceae</taxon>
        <taxon>Paraburkholderia</taxon>
    </lineage>
</organism>
<evidence type="ECO:0008006" key="4">
    <source>
        <dbReference type="Google" id="ProtNLM"/>
    </source>
</evidence>
<dbReference type="GO" id="GO:0015074">
    <property type="term" value="P:DNA integration"/>
    <property type="evidence" value="ECO:0007669"/>
    <property type="project" value="InterPro"/>
</dbReference>
<protein>
    <recommendedName>
        <fullName evidence="4">Integrase</fullName>
    </recommendedName>
</protein>
<sequence>MTLLTFVAPTSGRTITFNANSTEPVLLQKISKKSMLELIAEYERLRIKEYWDTQILRRSKKGKWLEGFDSYGPKLTHLTARAAQQLTEVSLRGQALWGHLRRFPLSKQKALLESIRPNSLNELRHVLYRSQAAVGPDFALMLSEERTSESFVAKLFSHLRLGEQPQYCPTRYAEFLTLLWSKGLLLYPTNMRHWRSIKYDPFFNPIYSSKADLLSSVVSKSMSLSAPPSYSCACNAFASSNFQNGQDLSPELINSFEEVFVSQIEEQFPKEKNSDKWSAMRGSVRTGMVWLRQCYNRENPQHPIVISRPPHQKRGTAEQRTSGDFKWLSTLRPDLKVWADSFRGYLVESGAVRIEAPAGKLNILADFLCLIQDPPGTPWEMTREAVLSPTDPERLTYLKYLADRFPSDDPKRKNDVLGKCLDFFDFVKDQLLLQGHKAAQSFTNPIHRSDNFGYRTRPSGTHRPRLDNYIINTMKEILLEDDFKFSKSIGHQHVPVMDNTTGKSVTVWDPGMTVCMYGLLETPLRSHQMRWLDSGEFDEKVYDETKHALVNNPSKLAIKGRKEGALRLTSDSAGQEPWLSMWVNTNKTARFNSKEIGYPYPYVSSQFQELLIMQRSWQRRYLPPMQKLVPYTEYRHDTKELTRTAQKLPSFAPLFRDSRSADQNRPFAYDRLKVFYTSLLAETQQRIEKKYGRKIQLVRTVGDNVRWLVDLHTLRVSGITALIEAGVPLEIVSRFIAGHHTLMMTIHYIKYAPSKLHARLKVAYDQMINDVDFAASPEFQTNLDELAPYLLGQNGPGAGAGFIALKEATGIFTINAEGICPGTSCDNGGPLISKAQDSYGPVPGGQRCGLCRFWITGPPHLHGQVAAVNNLAYKIRKKGLEVAELNDKRLDAEDQGNQREARALNDKVELLSRELAIDVNEWFARYRYAEQSMELMNDYLATKSKVVGKGKKVPALTSATATELKVTLESAHEFALLDHITQMADFTTGFRNNEAELEKRSVLSTLMMENGVRPFLLQLTEEQAHEAGNLLSSMILRQVEGQDLDEVLTGHRPLSDYPALSGAINMMADEANSSTDDAPFLSAKLAKLLNTMRSAHRGTSQGEGAFA</sequence>
<dbReference type="GO" id="GO:0006310">
    <property type="term" value="P:DNA recombination"/>
    <property type="evidence" value="ECO:0007669"/>
    <property type="project" value="UniProtKB-KW"/>
</dbReference>
<dbReference type="InterPro" id="IPR024965">
    <property type="entry name" value="Putative_integrase"/>
</dbReference>
<evidence type="ECO:0000256" key="1">
    <source>
        <dbReference type="ARBA" id="ARBA00023172"/>
    </source>
</evidence>
<dbReference type="InterPro" id="IPR011010">
    <property type="entry name" value="DNA_brk_join_enz"/>
</dbReference>
<dbReference type="AlphaFoldDB" id="A0A5B0GTN4"/>
<dbReference type="GO" id="GO:0003677">
    <property type="term" value="F:DNA binding"/>
    <property type="evidence" value="ECO:0007669"/>
    <property type="project" value="InterPro"/>
</dbReference>
<dbReference type="SUPFAM" id="SSF56349">
    <property type="entry name" value="DNA breaking-rejoining enzymes"/>
    <property type="match status" value="1"/>
</dbReference>
<dbReference type="Pfam" id="PF13009">
    <property type="entry name" value="Integrase_2"/>
    <property type="match status" value="1"/>
</dbReference>